<sequence>MSLELKIGKGKCQIYVEAHSYSDGLSILLHGGDKSHIGAVAISIPRQSLKEKRVTSCSTSILTITGHKDDIIAREMSETVCRSIKKTIVVVAGVHINRASSEDIKNVMRNCRKASKKLIELFNV</sequence>
<evidence type="ECO:0000259" key="1">
    <source>
        <dbReference type="Pfam" id="PF21758"/>
    </source>
</evidence>
<feature type="domain" description="Prenylated flavin chaperone LpdD-like" evidence="1">
    <location>
        <begin position="9"/>
        <end position="121"/>
    </location>
</feature>
<comment type="caution">
    <text evidence="2">The sequence shown here is derived from an EMBL/GenBank/DDBJ whole genome shotgun (WGS) entry which is preliminary data.</text>
</comment>
<evidence type="ECO:0000313" key="2">
    <source>
        <dbReference type="EMBL" id="OGL52107.1"/>
    </source>
</evidence>
<dbReference type="InterPro" id="IPR048844">
    <property type="entry name" value="LpdD_chaperone-like"/>
</dbReference>
<reference evidence="2 3" key="1">
    <citation type="journal article" date="2016" name="Nat. Commun.">
        <title>Thousands of microbial genomes shed light on interconnected biogeochemical processes in an aquifer system.</title>
        <authorList>
            <person name="Anantharaman K."/>
            <person name="Brown C.T."/>
            <person name="Hug L.A."/>
            <person name="Sharon I."/>
            <person name="Castelle C.J."/>
            <person name="Probst A.J."/>
            <person name="Thomas B.C."/>
            <person name="Singh A."/>
            <person name="Wilkins M.J."/>
            <person name="Karaoz U."/>
            <person name="Brodie E.L."/>
            <person name="Williams K.H."/>
            <person name="Hubbard S.S."/>
            <person name="Banfield J.F."/>
        </authorList>
    </citation>
    <scope>NUCLEOTIDE SEQUENCE [LARGE SCALE GENOMIC DNA]</scope>
</reference>
<dbReference type="EMBL" id="MGDI01000033">
    <property type="protein sequence ID" value="OGL52107.1"/>
    <property type="molecule type" value="Genomic_DNA"/>
</dbReference>
<organism evidence="2 3">
    <name type="scientific">Candidatus Schekmanbacteria bacterium RIFCSPLOWO2_12_FULL_38_15</name>
    <dbReference type="NCBI Taxonomy" id="1817883"/>
    <lineage>
        <taxon>Bacteria</taxon>
        <taxon>Candidatus Schekmaniibacteriota</taxon>
    </lineage>
</organism>
<protein>
    <recommendedName>
        <fullName evidence="1">Prenylated flavin chaperone LpdD-like domain-containing protein</fullName>
    </recommendedName>
</protein>
<name>A0A1F7SG12_9BACT</name>
<dbReference type="STRING" id="1817883.A3G31_06720"/>
<evidence type="ECO:0000313" key="3">
    <source>
        <dbReference type="Proteomes" id="UP000178082"/>
    </source>
</evidence>
<proteinExistence type="predicted"/>
<dbReference type="Pfam" id="PF21758">
    <property type="entry name" value="PAC_bac"/>
    <property type="match status" value="1"/>
</dbReference>
<dbReference type="Proteomes" id="UP000178082">
    <property type="component" value="Unassembled WGS sequence"/>
</dbReference>
<gene>
    <name evidence="2" type="ORF">A3G31_06720</name>
</gene>
<accession>A0A1F7SG12</accession>
<dbReference type="AlphaFoldDB" id="A0A1F7SG12"/>